<dbReference type="STRING" id="3694.A0A2K1Z0G5"/>
<evidence type="ECO:0000256" key="4">
    <source>
        <dbReference type="ARBA" id="ARBA00022840"/>
    </source>
</evidence>
<dbReference type="GO" id="GO:0005524">
    <property type="term" value="F:ATP binding"/>
    <property type="evidence" value="ECO:0007669"/>
    <property type="project" value="UniProtKB-KW"/>
</dbReference>
<sequence length="183" mass="20861">MEGMQHWKIEMQEWLQRGIEYAHQIPLLLLPCTQFNCECWVYRGCKAQCTINYWYNIIVLAGLSASGKTLRDLSVHRGTVTSMEPNEDTFLLHSETTKIGKMKSVHVVDIPGHSRLRPKLDEFLPQAAGMVFVVDALEFLPNLIISILYDILTKASVVTKKVPVLICCNKTDKVTAHTKEFIR</sequence>
<dbReference type="GO" id="GO:0006310">
    <property type="term" value="P:DNA recombination"/>
    <property type="evidence" value="ECO:0007669"/>
    <property type="project" value="UniProtKB-KW"/>
</dbReference>
<evidence type="ECO:0000256" key="1">
    <source>
        <dbReference type="ARBA" id="ARBA00022741"/>
    </source>
</evidence>
<dbReference type="InterPro" id="IPR049163">
    <property type="entry name" value="Pif1-like_2B_dom"/>
</dbReference>
<keyword evidence="5" id="KW-0234">DNA repair</keyword>
<dbReference type="Pfam" id="PF02689">
    <property type="entry name" value="Herpes_Helicase"/>
    <property type="match status" value="1"/>
</dbReference>
<dbReference type="GO" id="GO:0006281">
    <property type="term" value="P:DNA repair"/>
    <property type="evidence" value="ECO:0007669"/>
    <property type="project" value="UniProtKB-KW"/>
</dbReference>
<keyword evidence="5" id="KW-0233">DNA recombination</keyword>
<comment type="cofactor">
    <cofactor evidence="5">
        <name>Mg(2+)</name>
        <dbReference type="ChEBI" id="CHEBI:18420"/>
    </cofactor>
</comment>
<dbReference type="SUPFAM" id="SSF52540">
    <property type="entry name" value="P-loop containing nucleoside triphosphate hydrolases"/>
    <property type="match status" value="1"/>
</dbReference>
<dbReference type="Proteomes" id="UP000006729">
    <property type="component" value="Chromosome 9"/>
</dbReference>
<evidence type="ECO:0000313" key="6">
    <source>
        <dbReference type="EMBL" id="PNT18770.2"/>
    </source>
</evidence>
<keyword evidence="2 5" id="KW-0378">Hydrolase</keyword>
<evidence type="ECO:0000256" key="2">
    <source>
        <dbReference type="ARBA" id="ARBA00022801"/>
    </source>
</evidence>
<dbReference type="CDD" id="cd18809">
    <property type="entry name" value="SF1_C_RecD"/>
    <property type="match status" value="1"/>
</dbReference>
<dbReference type="GO" id="GO:0000723">
    <property type="term" value="P:telomere maintenance"/>
    <property type="evidence" value="ECO:0007669"/>
    <property type="project" value="InterPro"/>
</dbReference>
<dbReference type="EMBL" id="CM009298">
    <property type="protein sequence ID" value="PNT18770.2"/>
    <property type="molecule type" value="Genomic_DNA"/>
</dbReference>
<dbReference type="AlphaFoldDB" id="A0A2K1Z0G5"/>
<gene>
    <name evidence="6" type="ORF">POPTR_009G001600v4</name>
</gene>
<dbReference type="Pfam" id="PF21530">
    <property type="entry name" value="Pif1_2B_dom"/>
    <property type="match status" value="1"/>
</dbReference>
<keyword evidence="4 5" id="KW-0067">ATP-binding</keyword>
<dbReference type="InterPro" id="IPR003840">
    <property type="entry name" value="DNA_helicase_dom"/>
</dbReference>
<keyword evidence="5" id="KW-0227">DNA damage</keyword>
<proteinExistence type="inferred from homology"/>
<dbReference type="PANTHER" id="PTHR10492">
    <property type="match status" value="1"/>
</dbReference>
<accession>A0A2K1Z0G5</accession>
<keyword evidence="1 5" id="KW-0547">Nucleotide-binding</keyword>
<comment type="similarity">
    <text evidence="5">Belongs to the helicase family.</text>
</comment>
<dbReference type="InterPro" id="IPR010285">
    <property type="entry name" value="DNA_helicase_pif1-like_DEAD"/>
</dbReference>
<dbReference type="InterPro" id="IPR027417">
    <property type="entry name" value="P-loop_NTPase"/>
</dbReference>
<evidence type="ECO:0000256" key="5">
    <source>
        <dbReference type="RuleBase" id="RU363044"/>
    </source>
</evidence>
<evidence type="ECO:0000313" key="7">
    <source>
        <dbReference type="Proteomes" id="UP000006729"/>
    </source>
</evidence>
<dbReference type="Gene3D" id="3.40.50.300">
    <property type="entry name" value="P-loop containing nucleotide triphosphate hydrolases"/>
    <property type="match status" value="1"/>
</dbReference>
<dbReference type="GO" id="GO:0016887">
    <property type="term" value="F:ATP hydrolysis activity"/>
    <property type="evidence" value="ECO:0007669"/>
    <property type="project" value="RHEA"/>
</dbReference>
<name>A0A2K1Z0G5_POPTR</name>
<organism evidence="6 7">
    <name type="scientific">Populus trichocarpa</name>
    <name type="common">Western balsam poplar</name>
    <name type="synonym">Populus balsamifera subsp. trichocarpa</name>
    <dbReference type="NCBI Taxonomy" id="3694"/>
    <lineage>
        <taxon>Eukaryota</taxon>
        <taxon>Viridiplantae</taxon>
        <taxon>Streptophyta</taxon>
        <taxon>Embryophyta</taxon>
        <taxon>Tracheophyta</taxon>
        <taxon>Spermatophyta</taxon>
        <taxon>Magnoliopsida</taxon>
        <taxon>eudicotyledons</taxon>
        <taxon>Gunneridae</taxon>
        <taxon>Pentapetalae</taxon>
        <taxon>rosids</taxon>
        <taxon>fabids</taxon>
        <taxon>Malpighiales</taxon>
        <taxon>Salicaceae</taxon>
        <taxon>Saliceae</taxon>
        <taxon>Populus</taxon>
    </lineage>
</organism>
<comment type="caution">
    <text evidence="6">The sequence shown here is derived from an EMBL/GenBank/DDBJ whole genome shotgun (WGS) entry which is preliminary data.</text>
</comment>
<dbReference type="EC" id="5.6.2.3" evidence="5"/>
<reference evidence="6 7" key="1">
    <citation type="journal article" date="2006" name="Science">
        <title>The genome of black cottonwood, Populus trichocarpa (Torr. &amp; Gray).</title>
        <authorList>
            <person name="Tuskan G.A."/>
            <person name="Difazio S."/>
            <person name="Jansson S."/>
            <person name="Bohlmann J."/>
            <person name="Grigoriev I."/>
            <person name="Hellsten U."/>
            <person name="Putnam N."/>
            <person name="Ralph S."/>
            <person name="Rombauts S."/>
            <person name="Salamov A."/>
            <person name="Schein J."/>
            <person name="Sterck L."/>
            <person name="Aerts A."/>
            <person name="Bhalerao R.R."/>
            <person name="Bhalerao R.P."/>
            <person name="Blaudez D."/>
            <person name="Boerjan W."/>
            <person name="Brun A."/>
            <person name="Brunner A."/>
            <person name="Busov V."/>
            <person name="Campbell M."/>
            <person name="Carlson J."/>
            <person name="Chalot M."/>
            <person name="Chapman J."/>
            <person name="Chen G.L."/>
            <person name="Cooper D."/>
            <person name="Coutinho P.M."/>
            <person name="Couturier J."/>
            <person name="Covert S."/>
            <person name="Cronk Q."/>
            <person name="Cunningham R."/>
            <person name="Davis J."/>
            <person name="Degroeve S."/>
            <person name="Dejardin A."/>
            <person name="Depamphilis C."/>
            <person name="Detter J."/>
            <person name="Dirks B."/>
            <person name="Dubchak I."/>
            <person name="Duplessis S."/>
            <person name="Ehlting J."/>
            <person name="Ellis B."/>
            <person name="Gendler K."/>
            <person name="Goodstein D."/>
            <person name="Gribskov M."/>
            <person name="Grimwood J."/>
            <person name="Groover A."/>
            <person name="Gunter L."/>
            <person name="Hamberger B."/>
            <person name="Heinze B."/>
            <person name="Helariutta Y."/>
            <person name="Henrissat B."/>
            <person name="Holligan D."/>
            <person name="Holt R."/>
            <person name="Huang W."/>
            <person name="Islam-Faridi N."/>
            <person name="Jones S."/>
            <person name="Jones-Rhoades M."/>
            <person name="Jorgensen R."/>
            <person name="Joshi C."/>
            <person name="Kangasjarvi J."/>
            <person name="Karlsson J."/>
            <person name="Kelleher C."/>
            <person name="Kirkpatrick R."/>
            <person name="Kirst M."/>
            <person name="Kohler A."/>
            <person name="Kalluri U."/>
            <person name="Larimer F."/>
            <person name="Leebens-Mack J."/>
            <person name="Leple J.C."/>
            <person name="Locascio P."/>
            <person name="Lou Y."/>
            <person name="Lucas S."/>
            <person name="Martin F."/>
            <person name="Montanini B."/>
            <person name="Napoli C."/>
            <person name="Nelson D.R."/>
            <person name="Nelson C."/>
            <person name="Nieminen K."/>
            <person name="Nilsson O."/>
            <person name="Pereda V."/>
            <person name="Peter G."/>
            <person name="Philippe R."/>
            <person name="Pilate G."/>
            <person name="Poliakov A."/>
            <person name="Razumovskaya J."/>
            <person name="Richardson P."/>
            <person name="Rinaldi C."/>
            <person name="Ritland K."/>
            <person name="Rouze P."/>
            <person name="Ryaboy D."/>
            <person name="Schmutz J."/>
            <person name="Schrader J."/>
            <person name="Segerman B."/>
            <person name="Shin H."/>
            <person name="Siddiqui A."/>
            <person name="Sterky F."/>
            <person name="Terry A."/>
            <person name="Tsai C.J."/>
            <person name="Uberbacher E."/>
            <person name="Unneberg P."/>
            <person name="Vahala J."/>
            <person name="Wall K."/>
            <person name="Wessler S."/>
            <person name="Yang G."/>
            <person name="Yin T."/>
            <person name="Douglas C."/>
            <person name="Marra M."/>
            <person name="Sandberg G."/>
            <person name="Van de Peer Y."/>
            <person name="Rokhsar D."/>
        </authorList>
    </citation>
    <scope>NUCLEOTIDE SEQUENCE [LARGE SCALE GENOMIC DNA]</scope>
    <source>
        <strain evidence="7">cv. Nisqually</strain>
    </source>
</reference>
<evidence type="ECO:0000256" key="3">
    <source>
        <dbReference type="ARBA" id="ARBA00022806"/>
    </source>
</evidence>
<keyword evidence="7" id="KW-1185">Reference proteome</keyword>
<dbReference type="GO" id="GO:0043139">
    <property type="term" value="F:5'-3' DNA helicase activity"/>
    <property type="evidence" value="ECO:0007669"/>
    <property type="project" value="UniProtKB-EC"/>
</dbReference>
<protein>
    <recommendedName>
        <fullName evidence="5">ATP-dependent DNA helicase</fullName>
        <ecNumber evidence="5">5.6.2.3</ecNumber>
    </recommendedName>
</protein>
<comment type="catalytic activity">
    <reaction evidence="5">
        <text>ATP + H2O = ADP + phosphate + H(+)</text>
        <dbReference type="Rhea" id="RHEA:13065"/>
        <dbReference type="ChEBI" id="CHEBI:15377"/>
        <dbReference type="ChEBI" id="CHEBI:15378"/>
        <dbReference type="ChEBI" id="CHEBI:30616"/>
        <dbReference type="ChEBI" id="CHEBI:43474"/>
        <dbReference type="ChEBI" id="CHEBI:456216"/>
        <dbReference type="EC" id="5.6.2.3"/>
    </reaction>
</comment>
<keyword evidence="3 5" id="KW-0347">Helicase</keyword>
<dbReference type="PANTHER" id="PTHR10492:SF57">
    <property type="entry name" value="ATP-DEPENDENT DNA HELICASE"/>
    <property type="match status" value="1"/>
</dbReference>
<dbReference type="Pfam" id="PF05970">
    <property type="entry name" value="PIF1"/>
    <property type="match status" value="1"/>
</dbReference>
<dbReference type="InParanoid" id="A0A2K1Z0G5"/>
<dbReference type="Gene3D" id="2.30.30.940">
    <property type="match status" value="1"/>
</dbReference>